<dbReference type="AlphaFoldDB" id="A0A165CWK7"/>
<organism evidence="1 2">
    <name type="scientific">Exidia glandulosa HHB12029</name>
    <dbReference type="NCBI Taxonomy" id="1314781"/>
    <lineage>
        <taxon>Eukaryota</taxon>
        <taxon>Fungi</taxon>
        <taxon>Dikarya</taxon>
        <taxon>Basidiomycota</taxon>
        <taxon>Agaricomycotina</taxon>
        <taxon>Agaricomycetes</taxon>
        <taxon>Auriculariales</taxon>
        <taxon>Exidiaceae</taxon>
        <taxon>Exidia</taxon>
    </lineage>
</organism>
<evidence type="ECO:0000313" key="1">
    <source>
        <dbReference type="EMBL" id="KZV83305.1"/>
    </source>
</evidence>
<accession>A0A165CWK7</accession>
<evidence type="ECO:0000313" key="2">
    <source>
        <dbReference type="Proteomes" id="UP000077266"/>
    </source>
</evidence>
<keyword evidence="2" id="KW-1185">Reference proteome</keyword>
<dbReference type="InParanoid" id="A0A165CWK7"/>
<sequence>MGVCRSWRAIGPTVPAYWKDIELTAPSDGALALFRSRLEAKPDAPVSVTVTLYRRSYSNVVSDVVLPLLAPHIPRCTQLHIRAHLDIDSTITTALSSHPAFLLETFTLAFYGERRERWLAVPLPPTLFASTAPRLRSIYIRAVDIRTTLPVAFADVTTATFDNGRMAELAIHLESISTHLPVLMDLTVIGTSCPYVGSIEFMPAIQRLLARLDVMRILMRDGIPAGLLYWQGLSSMRHIYTTDTTARSLAKLMPHVWSHVYLDARVPERGSDQEIGDRYVLRYVSLRTGICRSLAGTLPPHIESPNNDLPVLPGLSVLHDRLYRLEMSAHFWVKLASRFTIPPLPACTEVQVTLSRHITLAEMSSVPLQLHCPYLRAVEVTSPDAVRRCTFGDISNLIVSLFTRVETRVHVALRSVELSEESAEVADWIDIARS</sequence>
<protein>
    <recommendedName>
        <fullName evidence="3">F-box domain-containing protein</fullName>
    </recommendedName>
</protein>
<reference evidence="1 2" key="1">
    <citation type="journal article" date="2016" name="Mol. Biol. Evol.">
        <title>Comparative Genomics of Early-Diverging Mushroom-Forming Fungi Provides Insights into the Origins of Lignocellulose Decay Capabilities.</title>
        <authorList>
            <person name="Nagy L.G."/>
            <person name="Riley R."/>
            <person name="Tritt A."/>
            <person name="Adam C."/>
            <person name="Daum C."/>
            <person name="Floudas D."/>
            <person name="Sun H."/>
            <person name="Yadav J.S."/>
            <person name="Pangilinan J."/>
            <person name="Larsson K.H."/>
            <person name="Matsuura K."/>
            <person name="Barry K."/>
            <person name="Labutti K."/>
            <person name="Kuo R."/>
            <person name="Ohm R.A."/>
            <person name="Bhattacharya S.S."/>
            <person name="Shirouzu T."/>
            <person name="Yoshinaga Y."/>
            <person name="Martin F.M."/>
            <person name="Grigoriev I.V."/>
            <person name="Hibbett D.S."/>
        </authorList>
    </citation>
    <scope>NUCLEOTIDE SEQUENCE [LARGE SCALE GENOMIC DNA]</scope>
    <source>
        <strain evidence="1 2">HHB12029</strain>
    </source>
</reference>
<dbReference type="EMBL" id="KV426279">
    <property type="protein sequence ID" value="KZV83305.1"/>
    <property type="molecule type" value="Genomic_DNA"/>
</dbReference>
<evidence type="ECO:0008006" key="3">
    <source>
        <dbReference type="Google" id="ProtNLM"/>
    </source>
</evidence>
<proteinExistence type="predicted"/>
<dbReference type="Proteomes" id="UP000077266">
    <property type="component" value="Unassembled WGS sequence"/>
</dbReference>
<gene>
    <name evidence="1" type="ORF">EXIGLDRAFT_728499</name>
</gene>
<name>A0A165CWK7_EXIGL</name>